<sequence>MSSTAATDWQAVEEAITLVLRDGKLPTRSKEAIKRGLAARNDSNAVLEALCVLDSLALNCGRTFRSGFAAPKWMKRLTQCCSASPQTAPAVAQLLANWELTFRGEELGASAHATRKQMQASMGTLPQPNRFAHEMREYFEQHIPFIGFQHGFNFLEAFSTAGGVPSRGGEGENTSRTMPPQARPVPPFRVDYLKDMSADLHDLEACTAAIQLARHAQGDPQHEDRMQKGDALASKCCQWRASIQEWAADELLSYSLADLLVMNDRLHVELDRWDSAVRSLVLAQSLPMAPSSAAFDSMTQDHSQWFSPLGSSASRFMDTLSPSFPASPSSASDQPASAGAAQERAAASRGGALSSSSKPKAQPATAKQQNKGTPRAGIMAPDLGTSHAGWARDSISGSTGFEAGAFNSWVAFPESAQPGLPELPSAPQHLHAASMKPAQHLILTAQKTAQHSVAAQLRPVTSEAASVSFFSGPVASHVPVVHSKQASTRYEPAQDWLQSVGNTASPSREASRQVNQDLLQWDSPEQQLVGQQRPGAASEAAGPTVSSEASESAATRSQLSSGRQMDTVPGNAAARGAQPFPDLSSSVLHSQAKPLLQASKPESDLHTLQAQLDAERSARAEAERALETSRAKEGALQRQLTELQDRLRDRELELWKARLDAKAEAKLVNGGEGGGEGKGELKQQGKVHAITAWCHHPALRVRFSAGQLAALAARTCSEA</sequence>
<dbReference type="GO" id="GO:0035091">
    <property type="term" value="F:phosphatidylinositol binding"/>
    <property type="evidence" value="ECO:0007669"/>
    <property type="project" value="InterPro"/>
</dbReference>
<evidence type="ECO:0000256" key="1">
    <source>
        <dbReference type="SAM" id="Coils"/>
    </source>
</evidence>
<dbReference type="GO" id="GO:0043130">
    <property type="term" value="F:ubiquitin binding"/>
    <property type="evidence" value="ECO:0007669"/>
    <property type="project" value="InterPro"/>
</dbReference>
<feature type="compositionally biased region" description="Low complexity" evidence="2">
    <location>
        <begin position="321"/>
        <end position="357"/>
    </location>
</feature>
<dbReference type="InterPro" id="IPR008942">
    <property type="entry name" value="ENTH_VHS"/>
</dbReference>
<evidence type="ECO:0000313" key="4">
    <source>
        <dbReference type="EMBL" id="CAK0734446.1"/>
    </source>
</evidence>
<dbReference type="EMBL" id="CAUYUE010000001">
    <property type="protein sequence ID" value="CAK0734446.1"/>
    <property type="molecule type" value="Genomic_DNA"/>
</dbReference>
<feature type="domain" description="VHS" evidence="3">
    <location>
        <begin position="1"/>
        <end position="126"/>
    </location>
</feature>
<keyword evidence="1" id="KW-0175">Coiled coil</keyword>
<dbReference type="Pfam" id="PF00790">
    <property type="entry name" value="VHS"/>
    <property type="match status" value="1"/>
</dbReference>
<dbReference type="InterPro" id="IPR002014">
    <property type="entry name" value="VHS_dom"/>
</dbReference>
<dbReference type="AlphaFoldDB" id="A0AAV1HUU7"/>
<reference evidence="4 5" key="1">
    <citation type="submission" date="2023-10" db="EMBL/GenBank/DDBJ databases">
        <authorList>
            <person name="Maclean D."/>
            <person name="Macfadyen A."/>
        </authorList>
    </citation>
    <scope>NUCLEOTIDE SEQUENCE [LARGE SCALE GENOMIC DNA]</scope>
</reference>
<evidence type="ECO:0000259" key="3">
    <source>
        <dbReference type="PROSITE" id="PS50179"/>
    </source>
</evidence>
<evidence type="ECO:0000313" key="5">
    <source>
        <dbReference type="Proteomes" id="UP001314263"/>
    </source>
</evidence>
<feature type="region of interest" description="Disordered" evidence="2">
    <location>
        <begin position="527"/>
        <end position="585"/>
    </location>
</feature>
<comment type="caution">
    <text evidence="4">The sequence shown here is derived from an EMBL/GenBank/DDBJ whole genome shotgun (WGS) entry which is preliminary data.</text>
</comment>
<feature type="region of interest" description="Disordered" evidence="2">
    <location>
        <begin position="320"/>
        <end position="379"/>
    </location>
</feature>
<feature type="coiled-coil region" evidence="1">
    <location>
        <begin position="605"/>
        <end position="653"/>
    </location>
</feature>
<dbReference type="PROSITE" id="PS50179">
    <property type="entry name" value="VHS"/>
    <property type="match status" value="1"/>
</dbReference>
<dbReference type="Proteomes" id="UP001314263">
    <property type="component" value="Unassembled WGS sequence"/>
</dbReference>
<dbReference type="SUPFAM" id="SSF48464">
    <property type="entry name" value="ENTH/VHS domain"/>
    <property type="match status" value="1"/>
</dbReference>
<gene>
    <name evidence="4" type="ORF">CVIRNUC_000432</name>
</gene>
<name>A0AAV1HUU7_9CHLO</name>
<feature type="region of interest" description="Disordered" evidence="2">
    <location>
        <begin position="163"/>
        <end position="185"/>
    </location>
</feature>
<accession>A0AAV1HUU7</accession>
<feature type="compositionally biased region" description="Polar residues" evidence="2">
    <location>
        <begin position="555"/>
        <end position="564"/>
    </location>
</feature>
<protein>
    <recommendedName>
        <fullName evidence="3">VHS domain-containing protein</fullName>
    </recommendedName>
</protein>
<keyword evidence="5" id="KW-1185">Reference proteome</keyword>
<evidence type="ECO:0000256" key="2">
    <source>
        <dbReference type="SAM" id="MobiDB-lite"/>
    </source>
</evidence>
<proteinExistence type="predicted"/>
<organism evidence="4 5">
    <name type="scientific">Coccomyxa viridis</name>
    <dbReference type="NCBI Taxonomy" id="1274662"/>
    <lineage>
        <taxon>Eukaryota</taxon>
        <taxon>Viridiplantae</taxon>
        <taxon>Chlorophyta</taxon>
        <taxon>core chlorophytes</taxon>
        <taxon>Trebouxiophyceae</taxon>
        <taxon>Trebouxiophyceae incertae sedis</taxon>
        <taxon>Coccomyxaceae</taxon>
        <taxon>Coccomyxa</taxon>
    </lineage>
</organism>
<dbReference type="Gene3D" id="1.25.40.90">
    <property type="match status" value="1"/>
</dbReference>